<evidence type="ECO:0008006" key="3">
    <source>
        <dbReference type="Google" id="ProtNLM"/>
    </source>
</evidence>
<dbReference type="Proteomes" id="UP000076625">
    <property type="component" value="Unassembled WGS sequence"/>
</dbReference>
<name>A0A165EKY6_9NEIS</name>
<organism evidence="1 2">
    <name type="scientific">Crenobacter luteus</name>
    <dbReference type="NCBI Taxonomy" id="1452487"/>
    <lineage>
        <taxon>Bacteria</taxon>
        <taxon>Pseudomonadati</taxon>
        <taxon>Pseudomonadota</taxon>
        <taxon>Betaproteobacteria</taxon>
        <taxon>Neisseriales</taxon>
        <taxon>Neisseriaceae</taxon>
        <taxon>Crenobacter</taxon>
    </lineage>
</organism>
<evidence type="ECO:0000313" key="2">
    <source>
        <dbReference type="Proteomes" id="UP000076625"/>
    </source>
</evidence>
<proteinExistence type="predicted"/>
<dbReference type="EMBL" id="LQQU01000059">
    <property type="protein sequence ID" value="KZE25325.1"/>
    <property type="molecule type" value="Genomic_DNA"/>
</dbReference>
<protein>
    <recommendedName>
        <fullName evidence="3">DUF2513 domain-containing protein</fullName>
    </recommendedName>
</protein>
<sequence length="76" mass="8669">MFRILRLVGCGTTPSLEERTLIRSVAETSGDVYSPADIERHLGYMVEHGLLKRLDGGNGRHRLQLNWAGYDYLDDY</sequence>
<comment type="caution">
    <text evidence="1">The sequence shown here is derived from an EMBL/GenBank/DDBJ whole genome shotgun (WGS) entry which is preliminary data.</text>
</comment>
<evidence type="ECO:0000313" key="1">
    <source>
        <dbReference type="EMBL" id="KZE25325.1"/>
    </source>
</evidence>
<gene>
    <name evidence="1" type="ORF">AVW16_03220</name>
</gene>
<dbReference type="AlphaFoldDB" id="A0A165EKY6"/>
<accession>A0A165EKY6</accession>
<keyword evidence="2" id="KW-1185">Reference proteome</keyword>
<reference evidence="2" key="1">
    <citation type="submission" date="2016-01" db="EMBL/GenBank/DDBJ databases">
        <title>Draft genome of Chromobacterium sp. F49.</title>
        <authorList>
            <person name="Hong K.W."/>
        </authorList>
    </citation>
    <scope>NUCLEOTIDE SEQUENCE [LARGE SCALE GENOMIC DNA]</scope>
    <source>
        <strain evidence="2">CN10</strain>
    </source>
</reference>